<keyword evidence="2" id="KW-1185">Reference proteome</keyword>
<organism evidence="1 2">
    <name type="scientific">Orbilia ellipsospora</name>
    <dbReference type="NCBI Taxonomy" id="2528407"/>
    <lineage>
        <taxon>Eukaryota</taxon>
        <taxon>Fungi</taxon>
        <taxon>Dikarya</taxon>
        <taxon>Ascomycota</taxon>
        <taxon>Pezizomycotina</taxon>
        <taxon>Orbiliomycetes</taxon>
        <taxon>Orbiliales</taxon>
        <taxon>Orbiliaceae</taxon>
        <taxon>Orbilia</taxon>
    </lineage>
</organism>
<evidence type="ECO:0000313" key="2">
    <source>
        <dbReference type="Proteomes" id="UP001365542"/>
    </source>
</evidence>
<dbReference type="Proteomes" id="UP001365542">
    <property type="component" value="Unassembled WGS sequence"/>
</dbReference>
<dbReference type="EMBL" id="JAVHJO010000008">
    <property type="protein sequence ID" value="KAK6538255.1"/>
    <property type="molecule type" value="Genomic_DNA"/>
</dbReference>
<accession>A0AAV9X844</accession>
<reference evidence="1 2" key="1">
    <citation type="submission" date="2019-10" db="EMBL/GenBank/DDBJ databases">
        <authorList>
            <person name="Palmer J.M."/>
        </authorList>
    </citation>
    <scope>NUCLEOTIDE SEQUENCE [LARGE SCALE GENOMIC DNA]</scope>
    <source>
        <strain evidence="1 2">TWF694</strain>
    </source>
</reference>
<evidence type="ECO:0000313" key="1">
    <source>
        <dbReference type="EMBL" id="KAK6538255.1"/>
    </source>
</evidence>
<gene>
    <name evidence="1" type="ORF">TWF694_011134</name>
</gene>
<proteinExistence type="predicted"/>
<comment type="caution">
    <text evidence="1">The sequence shown here is derived from an EMBL/GenBank/DDBJ whole genome shotgun (WGS) entry which is preliminary data.</text>
</comment>
<dbReference type="AlphaFoldDB" id="A0AAV9X844"/>
<protein>
    <recommendedName>
        <fullName evidence="3">F-box domain-containing protein</fullName>
    </recommendedName>
</protein>
<sequence>MVTTTVQSLSALPYDILIHICDQLDEIRKEGCKPRTGRPPIPTHPTHYTYFTQIPEQLTPKTPHDSPRRAEQWRIDELILNPKGDRNTENGPGVFVGASIFDGLSRTNKHLREICYPYLFRNVVLASDDCLTIDRLEFYSKANWVFKYIRSLRFSATNLTWPNSLGANTPKHLLPSAISNAVSILTSIPNLQILHFAVEPSDIIHGFKTAFISTPPKTPSDNYTKPNDEVETYLFTFPHVKDLYIISGMEWLIPLCGTVSGLEVFEYETSGDPGGIRAPNRMGFRTLNLRESEDSPPDNRMLDERAVGVLRGLEKVKRDKLWKFTLSAFVHNSGIEQLAPFLQNVTELYLMYGIASLCASSLRFLPSLIKVRFGRDEEPIRFKNPHCYMSRRELLMVARHAKLVEEIWYRDRFVCYVKRTGVEGGLLEVDEEGTWWRDTWADDGIGKREVISSGWLG</sequence>
<evidence type="ECO:0008006" key="3">
    <source>
        <dbReference type="Google" id="ProtNLM"/>
    </source>
</evidence>
<name>A0AAV9X844_9PEZI</name>